<evidence type="ECO:0000259" key="1">
    <source>
        <dbReference type="Pfam" id="PF15935"/>
    </source>
</evidence>
<comment type="caution">
    <text evidence="4">The sequence shown here is derived from an EMBL/GenBank/DDBJ whole genome shotgun (WGS) entry which is preliminary data.</text>
</comment>
<dbReference type="Proteomes" id="UP000615455">
    <property type="component" value="Unassembled WGS sequence"/>
</dbReference>
<feature type="domain" description="Bacterial toxin RNase RnlA/LsoA DBD" evidence="2">
    <location>
        <begin position="200"/>
        <end position="316"/>
    </location>
</feature>
<evidence type="ECO:0000313" key="5">
    <source>
        <dbReference type="Proteomes" id="UP000615455"/>
    </source>
</evidence>
<evidence type="ECO:0000259" key="2">
    <source>
        <dbReference type="Pfam" id="PF19034"/>
    </source>
</evidence>
<dbReference type="Pfam" id="PF19034">
    <property type="entry name" value="RnlA-toxin_DBD"/>
    <property type="match status" value="1"/>
</dbReference>
<dbReference type="Gene3D" id="6.10.250.2650">
    <property type="match status" value="1"/>
</dbReference>
<dbReference type="Gene3D" id="3.30.310.240">
    <property type="entry name" value="Bacterial toxin RNase RnlA/LsoA, N-terminal domain"/>
    <property type="match status" value="1"/>
</dbReference>
<protein>
    <submittedName>
        <fullName evidence="4">mRNA endoribonuclease LS</fullName>
    </submittedName>
</protein>
<dbReference type="Pfam" id="PF19417">
    <property type="entry name" value="RnlA_toxin_N"/>
    <property type="match status" value="1"/>
</dbReference>
<name>A0ABQ1EV13_9BACL</name>
<keyword evidence="5" id="KW-1185">Reference proteome</keyword>
<dbReference type="RefSeq" id="WP_189013733.1">
    <property type="nucleotide sequence ID" value="NZ_BMHE01000018.1"/>
</dbReference>
<dbReference type="Gene3D" id="3.30.160.690">
    <property type="entry name" value="Bacterial toxin RNase RnlA/LsoA, N repeated domain"/>
    <property type="match status" value="1"/>
</dbReference>
<reference evidence="5" key="1">
    <citation type="journal article" date="2019" name="Int. J. Syst. Evol. Microbiol.">
        <title>The Global Catalogue of Microorganisms (GCM) 10K type strain sequencing project: providing services to taxonomists for standard genome sequencing and annotation.</title>
        <authorList>
            <consortium name="The Broad Institute Genomics Platform"/>
            <consortium name="The Broad Institute Genome Sequencing Center for Infectious Disease"/>
            <person name="Wu L."/>
            <person name="Ma J."/>
        </authorList>
    </citation>
    <scope>NUCLEOTIDE SEQUENCE [LARGE SCALE GENOMIC DNA]</scope>
    <source>
        <strain evidence="5">CGMCC 1.15043</strain>
    </source>
</reference>
<organism evidence="4 5">
    <name type="scientific">Paenibacillus marchantiophytorum</name>
    <dbReference type="NCBI Taxonomy" id="1619310"/>
    <lineage>
        <taxon>Bacteria</taxon>
        <taxon>Bacillati</taxon>
        <taxon>Bacillota</taxon>
        <taxon>Bacilli</taxon>
        <taxon>Bacillales</taxon>
        <taxon>Paenibacillaceae</taxon>
        <taxon>Paenibacillus</taxon>
    </lineage>
</organism>
<sequence length="353" mass="41292">MKNLNLNRDKLRPTIIKYLDLHGISAMVSDINEVSGPRRRVTITPEVSSSFYIDFHYLNKGTTTIDITGGSQREIKEQISQFLIEDPDCAIGDIHSKSKYFVAPNINYEDFKVILELIQSENTKGYSSEIRHSNEIHRFKGNYNEDLVIHYYKTTNKVMIQGRPLLLFNVTVSYLTELIDLDELSSVFNDYYEVKIEKSNIEHLYISYFPDCHDKHSIKIKKVLHQAIYNLQLEGDMFDYSYLAFPAFKALEGHLKANLEIHGIKMENNRFTMFKPEGNMGKYILDPQFQHLVSNKKNHLEDAYNYFNRNRHSLFHWADPSEAIDQTRIIENIGEAKSLIINTFHIINEYYII</sequence>
<feature type="domain" description="Bacterial toxin RNase RnlA/LsoA N-terminal" evidence="3">
    <location>
        <begin position="1"/>
        <end position="83"/>
    </location>
</feature>
<dbReference type="InterPro" id="IPR031845">
    <property type="entry name" value="RnlA_toxin_NRD"/>
</dbReference>
<proteinExistence type="predicted"/>
<dbReference type="InterPro" id="IPR043994">
    <property type="entry name" value="RnlA/LsoA-toxin_DBD"/>
</dbReference>
<feature type="domain" description="Bacterial toxin RNase RnlA/LsoA N-terminal repeated" evidence="1">
    <location>
        <begin position="99"/>
        <end position="180"/>
    </location>
</feature>
<gene>
    <name evidence="4" type="primary">rnlA</name>
    <name evidence="4" type="ORF">GCM10008018_36940</name>
</gene>
<dbReference type="EMBL" id="BMHE01000018">
    <property type="protein sequence ID" value="GFZ87316.1"/>
    <property type="molecule type" value="Genomic_DNA"/>
</dbReference>
<dbReference type="Pfam" id="PF15935">
    <property type="entry name" value="RnlA_toxin"/>
    <property type="match status" value="1"/>
</dbReference>
<evidence type="ECO:0000259" key="3">
    <source>
        <dbReference type="Pfam" id="PF19417"/>
    </source>
</evidence>
<dbReference type="InterPro" id="IPR045837">
    <property type="entry name" value="RnlA_toxin_N"/>
</dbReference>
<evidence type="ECO:0000313" key="4">
    <source>
        <dbReference type="EMBL" id="GFZ87316.1"/>
    </source>
</evidence>
<accession>A0ABQ1EV13</accession>